<dbReference type="EMBL" id="JBGMDY010000004">
    <property type="protein sequence ID" value="KAL2336074.1"/>
    <property type="molecule type" value="Genomic_DNA"/>
</dbReference>
<dbReference type="AlphaFoldDB" id="A0ABD1MJU4"/>
<sequence>MDEKEAMDLFTDVENLTHLKKYQEKIPMENAYACETNQLNASECVDTQDNGPVMEKVTNQMIEENGSGSANKNEDMQKPLKFLKKKIKVEKI</sequence>
<dbReference type="Proteomes" id="UP001603857">
    <property type="component" value="Unassembled WGS sequence"/>
</dbReference>
<organism evidence="1 2">
    <name type="scientific">Flemingia macrophylla</name>
    <dbReference type="NCBI Taxonomy" id="520843"/>
    <lineage>
        <taxon>Eukaryota</taxon>
        <taxon>Viridiplantae</taxon>
        <taxon>Streptophyta</taxon>
        <taxon>Embryophyta</taxon>
        <taxon>Tracheophyta</taxon>
        <taxon>Spermatophyta</taxon>
        <taxon>Magnoliopsida</taxon>
        <taxon>eudicotyledons</taxon>
        <taxon>Gunneridae</taxon>
        <taxon>Pentapetalae</taxon>
        <taxon>rosids</taxon>
        <taxon>fabids</taxon>
        <taxon>Fabales</taxon>
        <taxon>Fabaceae</taxon>
        <taxon>Papilionoideae</taxon>
        <taxon>50 kb inversion clade</taxon>
        <taxon>NPAAA clade</taxon>
        <taxon>indigoferoid/millettioid clade</taxon>
        <taxon>Phaseoleae</taxon>
        <taxon>Flemingia</taxon>
    </lineage>
</organism>
<gene>
    <name evidence="1" type="ORF">Fmac_010520</name>
</gene>
<reference evidence="1 2" key="1">
    <citation type="submission" date="2024-08" db="EMBL/GenBank/DDBJ databases">
        <title>Insights into the chromosomal genome structure of Flemingia macrophylla.</title>
        <authorList>
            <person name="Ding Y."/>
            <person name="Zhao Y."/>
            <person name="Bi W."/>
            <person name="Wu M."/>
            <person name="Zhao G."/>
            <person name="Gong Y."/>
            <person name="Li W."/>
            <person name="Zhang P."/>
        </authorList>
    </citation>
    <scope>NUCLEOTIDE SEQUENCE [LARGE SCALE GENOMIC DNA]</scope>
    <source>
        <strain evidence="1">DYQJB</strain>
        <tissue evidence="1">Leaf</tissue>
    </source>
</reference>
<evidence type="ECO:0000313" key="1">
    <source>
        <dbReference type="EMBL" id="KAL2336074.1"/>
    </source>
</evidence>
<evidence type="ECO:0000313" key="2">
    <source>
        <dbReference type="Proteomes" id="UP001603857"/>
    </source>
</evidence>
<protein>
    <submittedName>
        <fullName evidence="1">Uncharacterized protein</fullName>
    </submittedName>
</protein>
<keyword evidence="2" id="KW-1185">Reference proteome</keyword>
<comment type="caution">
    <text evidence="1">The sequence shown here is derived from an EMBL/GenBank/DDBJ whole genome shotgun (WGS) entry which is preliminary data.</text>
</comment>
<name>A0ABD1MJU4_9FABA</name>
<proteinExistence type="predicted"/>
<accession>A0ABD1MJU4</accession>